<proteinExistence type="predicted"/>
<dbReference type="Gene3D" id="4.10.60.10">
    <property type="entry name" value="Zinc finger, CCHC-type"/>
    <property type="match status" value="2"/>
</dbReference>
<dbReference type="InterPro" id="IPR001878">
    <property type="entry name" value="Znf_CCHC"/>
</dbReference>
<reference evidence="4" key="1">
    <citation type="submission" date="2018-10" db="EMBL/GenBank/DDBJ databases">
        <title>Hidden diversity of soil giant viruses.</title>
        <authorList>
            <person name="Schulz F."/>
            <person name="Alteio L."/>
            <person name="Goudeau D."/>
            <person name="Ryan E.M."/>
            <person name="Malmstrom R.R."/>
            <person name="Blanchard J."/>
            <person name="Woyke T."/>
        </authorList>
    </citation>
    <scope>NUCLEOTIDE SEQUENCE</scope>
    <source>
        <strain evidence="4">TEV1</strain>
    </source>
</reference>
<feature type="compositionally biased region" description="Basic and acidic residues" evidence="2">
    <location>
        <begin position="63"/>
        <end position="100"/>
    </location>
</feature>
<sequence>MDKINSFISNFNLNFLFKKQQYSETIDFNNEMLNSNVEINKLIPQITELDKGQTNDLNNESNKLYKESDEEPNKEADNEIDRAPNNEVDKKPDEEPFNKLKDLDSFDKFDKFNEHNVSNESRKEAANELKDENIIKETDELDKPKKKTVKVIKKVIRVKKIPKQIEDKILGNKQENESMDTSKKKTVKIIKIVPKQKEMEETNKVTIYILKLINDKFYVGRTTDTVPQYKSYENVPINYLGNRINTHFNGNGSVWTKKYKPIKVVNIYHNCVNEDEDKHVKIMMRQYGINSVRGGNYSTINLDPIVIENLQKEINGNIDKCYRCGKEGHFINQCTEQDDTIWVCIKCENDFDNKLVYDKHFKICNIPVKQIIPRQIMPKRIMSRQIIKNDTCYRCGRYGHYASNCYARTNVYNNYSSSDYSSDDDY</sequence>
<evidence type="ECO:0000256" key="1">
    <source>
        <dbReference type="PROSITE-ProRule" id="PRU00047"/>
    </source>
</evidence>
<evidence type="ECO:0000313" key="4">
    <source>
        <dbReference type="EMBL" id="AYV76115.1"/>
    </source>
</evidence>
<keyword evidence="1" id="KW-0479">Metal-binding</keyword>
<dbReference type="GO" id="GO:0003676">
    <property type="term" value="F:nucleic acid binding"/>
    <property type="evidence" value="ECO:0007669"/>
    <property type="project" value="InterPro"/>
</dbReference>
<dbReference type="SUPFAM" id="SSF57756">
    <property type="entry name" value="Retrovirus zinc finger-like domains"/>
    <property type="match status" value="2"/>
</dbReference>
<evidence type="ECO:0000256" key="2">
    <source>
        <dbReference type="SAM" id="MobiDB-lite"/>
    </source>
</evidence>
<dbReference type="PROSITE" id="PS50158">
    <property type="entry name" value="ZF_CCHC"/>
    <property type="match status" value="2"/>
</dbReference>
<dbReference type="CDD" id="cd00719">
    <property type="entry name" value="GIY-YIG_SF"/>
    <property type="match status" value="1"/>
</dbReference>
<feature type="domain" description="CCHC-type" evidence="3">
    <location>
        <begin position="320"/>
        <end position="336"/>
    </location>
</feature>
<protein>
    <recommendedName>
        <fullName evidence="3">CCHC-type domain-containing protein</fullName>
    </recommendedName>
</protein>
<feature type="domain" description="CCHC-type" evidence="3">
    <location>
        <begin position="392"/>
        <end position="405"/>
    </location>
</feature>
<keyword evidence="1" id="KW-0862">Zinc</keyword>
<gene>
    <name evidence="4" type="ORF">Terrestrivirus4_163</name>
</gene>
<dbReference type="SMART" id="SM00343">
    <property type="entry name" value="ZnF_C2HC"/>
    <property type="match status" value="2"/>
</dbReference>
<dbReference type="EMBL" id="MK071982">
    <property type="protein sequence ID" value="AYV76115.1"/>
    <property type="molecule type" value="Genomic_DNA"/>
</dbReference>
<evidence type="ECO:0000259" key="3">
    <source>
        <dbReference type="PROSITE" id="PS50158"/>
    </source>
</evidence>
<keyword evidence="1" id="KW-0863">Zinc-finger</keyword>
<feature type="region of interest" description="Disordered" evidence="2">
    <location>
        <begin position="51"/>
        <end position="100"/>
    </location>
</feature>
<dbReference type="GO" id="GO:0008270">
    <property type="term" value="F:zinc ion binding"/>
    <property type="evidence" value="ECO:0007669"/>
    <property type="project" value="UniProtKB-KW"/>
</dbReference>
<organism evidence="4">
    <name type="scientific">Terrestrivirus sp</name>
    <dbReference type="NCBI Taxonomy" id="2487775"/>
    <lineage>
        <taxon>Viruses</taxon>
        <taxon>Varidnaviria</taxon>
        <taxon>Bamfordvirae</taxon>
        <taxon>Nucleocytoviricota</taxon>
        <taxon>Megaviricetes</taxon>
        <taxon>Imitervirales</taxon>
        <taxon>Mimiviridae</taxon>
        <taxon>Klosneuvirinae</taxon>
    </lineage>
</organism>
<dbReference type="InterPro" id="IPR036875">
    <property type="entry name" value="Znf_CCHC_sf"/>
</dbReference>
<name>A0A3G4ZMN7_9VIRU</name>
<accession>A0A3G4ZMN7</accession>
<dbReference type="Pfam" id="PF00098">
    <property type="entry name" value="zf-CCHC"/>
    <property type="match status" value="2"/>
</dbReference>